<feature type="domain" description="NADH:flavin oxidoreductase/NADH oxidase N-terminal" evidence="6">
    <location>
        <begin position="4"/>
        <end position="343"/>
    </location>
</feature>
<evidence type="ECO:0000256" key="5">
    <source>
        <dbReference type="ARBA" id="ARBA00023002"/>
    </source>
</evidence>
<dbReference type="GO" id="GO:0050661">
    <property type="term" value="F:NADP binding"/>
    <property type="evidence" value="ECO:0007669"/>
    <property type="project" value="InterPro"/>
</dbReference>
<dbReference type="PANTHER" id="PTHR43303">
    <property type="entry name" value="NADPH DEHYDROGENASE C23G7.10C-RELATED"/>
    <property type="match status" value="1"/>
</dbReference>
<dbReference type="RefSeq" id="WP_190617919.1">
    <property type="nucleotide sequence ID" value="NZ_CP061538.1"/>
</dbReference>
<dbReference type="KEGG" id="rama:IDM48_02535"/>
<dbReference type="AlphaFoldDB" id="A0A7H2BKY2"/>
<dbReference type="PANTHER" id="PTHR43303:SF4">
    <property type="entry name" value="NADPH DEHYDROGENASE C23G7.10C-RELATED"/>
    <property type="match status" value="1"/>
</dbReference>
<evidence type="ECO:0000256" key="4">
    <source>
        <dbReference type="ARBA" id="ARBA00022857"/>
    </source>
</evidence>
<dbReference type="GO" id="GO:0010181">
    <property type="term" value="F:FMN binding"/>
    <property type="evidence" value="ECO:0007669"/>
    <property type="project" value="InterPro"/>
</dbReference>
<comment type="cofactor">
    <cofactor evidence="1">
        <name>FMN</name>
        <dbReference type="ChEBI" id="CHEBI:58210"/>
    </cofactor>
</comment>
<organism evidence="7 8">
    <name type="scientific">Rothia amarae</name>
    <dbReference type="NCBI Taxonomy" id="169480"/>
    <lineage>
        <taxon>Bacteria</taxon>
        <taxon>Bacillati</taxon>
        <taxon>Actinomycetota</taxon>
        <taxon>Actinomycetes</taxon>
        <taxon>Micrococcales</taxon>
        <taxon>Micrococcaceae</taxon>
        <taxon>Rothia</taxon>
    </lineage>
</organism>
<accession>A0A7H2BKY2</accession>
<keyword evidence="3" id="KW-0288">FMN</keyword>
<evidence type="ECO:0000313" key="8">
    <source>
        <dbReference type="Proteomes" id="UP000516421"/>
    </source>
</evidence>
<dbReference type="InterPro" id="IPR001155">
    <property type="entry name" value="OxRdtase_FMN_N"/>
</dbReference>
<dbReference type="SUPFAM" id="SSF51395">
    <property type="entry name" value="FMN-linked oxidoreductases"/>
    <property type="match status" value="1"/>
</dbReference>
<dbReference type="EMBL" id="CP061538">
    <property type="protein sequence ID" value="QNV40328.1"/>
    <property type="molecule type" value="Genomic_DNA"/>
</dbReference>
<dbReference type="InterPro" id="IPR013785">
    <property type="entry name" value="Aldolase_TIM"/>
</dbReference>
<dbReference type="Gene3D" id="3.20.20.70">
    <property type="entry name" value="Aldolase class I"/>
    <property type="match status" value="1"/>
</dbReference>
<evidence type="ECO:0000313" key="7">
    <source>
        <dbReference type="EMBL" id="QNV40328.1"/>
    </source>
</evidence>
<proteinExistence type="predicted"/>
<evidence type="ECO:0000259" key="6">
    <source>
        <dbReference type="Pfam" id="PF00724"/>
    </source>
</evidence>
<dbReference type="CDD" id="cd02932">
    <property type="entry name" value="OYE_YqiM_FMN"/>
    <property type="match status" value="1"/>
</dbReference>
<gene>
    <name evidence="7" type="ORF">IDM48_02535</name>
</gene>
<keyword evidence="8" id="KW-1185">Reference proteome</keyword>
<protein>
    <submittedName>
        <fullName evidence="7">NADH:flavin oxidoreductase/NADH oxidase</fullName>
    </submittedName>
</protein>
<reference evidence="7 8" key="1">
    <citation type="submission" date="2020-09" db="EMBL/GenBank/DDBJ databases">
        <title>Investigation of environmental microbe.</title>
        <authorList>
            <person name="Ou Y."/>
            <person name="Kang Q."/>
        </authorList>
    </citation>
    <scope>NUCLEOTIDE SEQUENCE [LARGE SCALE GENOMIC DNA]</scope>
    <source>
        <strain evidence="7 8">KJZ-9</strain>
    </source>
</reference>
<dbReference type="GO" id="GO:0003959">
    <property type="term" value="F:NADPH dehydrogenase activity"/>
    <property type="evidence" value="ECO:0007669"/>
    <property type="project" value="InterPro"/>
</dbReference>
<keyword evidence="5" id="KW-0560">Oxidoreductase</keyword>
<evidence type="ECO:0000256" key="2">
    <source>
        <dbReference type="ARBA" id="ARBA00022630"/>
    </source>
</evidence>
<dbReference type="Pfam" id="PF00724">
    <property type="entry name" value="Oxidored_FMN"/>
    <property type="match status" value="1"/>
</dbReference>
<name>A0A7H2BKY2_9MICC</name>
<evidence type="ECO:0000256" key="3">
    <source>
        <dbReference type="ARBA" id="ARBA00022643"/>
    </source>
</evidence>
<dbReference type="InterPro" id="IPR044152">
    <property type="entry name" value="YqjM-like"/>
</dbReference>
<dbReference type="Proteomes" id="UP000516421">
    <property type="component" value="Chromosome"/>
</dbReference>
<keyword evidence="4" id="KW-0521">NADP</keyword>
<evidence type="ECO:0000256" key="1">
    <source>
        <dbReference type="ARBA" id="ARBA00001917"/>
    </source>
</evidence>
<keyword evidence="2" id="KW-0285">Flavoprotein</keyword>
<sequence>MASQLFEPITLRDVQFRNRLWVPPMCQYSALNKDGVPTSWHEVHYASMARGGAGAIVVEMTNVEPEGRISPHCLGLWNDEQKEAFVPIVQGIKAAGARAGIQIGHAGRKASTHPEWGTDGSGLLAEDEGGWPTVGPSAVAFPGLKDPEELDTENIKRLVKAYGDAAARAVDAGFEFLEIHGAHGYLLTEFLSPLSNERTDEYGGSLENRARFLLQVADAMRQRMPEGMPLLARLSATEWVDGGITVDETVQVARWLKEHGVDMIDVSTGGNYPAKISVFPGYQVPAATRIKNEADIPVSAVGMINEPRTAEFLVSSGQADVIMNGREILRDHAYPLHAAAELKAEIDYVPPQYQRAYRTRR</sequence>